<dbReference type="Gene3D" id="1.10.238.10">
    <property type="entry name" value="EF-hand"/>
    <property type="match status" value="2"/>
</dbReference>
<dbReference type="Proteomes" id="UP001159427">
    <property type="component" value="Unassembled WGS sequence"/>
</dbReference>
<dbReference type="EMBL" id="CALNXI010000492">
    <property type="protein sequence ID" value="CAH3028132.1"/>
    <property type="molecule type" value="Genomic_DNA"/>
</dbReference>
<feature type="domain" description="EF-hand" evidence="4">
    <location>
        <begin position="116"/>
        <end position="151"/>
    </location>
</feature>
<dbReference type="CDD" id="cd00051">
    <property type="entry name" value="EFh"/>
    <property type="match status" value="1"/>
</dbReference>
<feature type="region of interest" description="Disordered" evidence="3">
    <location>
        <begin position="145"/>
        <end position="165"/>
    </location>
</feature>
<feature type="compositionally biased region" description="Acidic residues" evidence="3">
    <location>
        <begin position="154"/>
        <end position="165"/>
    </location>
</feature>
<proteinExistence type="predicted"/>
<dbReference type="PROSITE" id="PS00018">
    <property type="entry name" value="EF_HAND_1"/>
    <property type="match status" value="2"/>
</dbReference>
<evidence type="ECO:0000256" key="2">
    <source>
        <dbReference type="ARBA" id="ARBA00022837"/>
    </source>
</evidence>
<keyword evidence="1" id="KW-0677">Repeat</keyword>
<gene>
    <name evidence="5" type="ORF">PEVE_00033224</name>
</gene>
<evidence type="ECO:0000256" key="3">
    <source>
        <dbReference type="SAM" id="MobiDB-lite"/>
    </source>
</evidence>
<dbReference type="PANTHER" id="PTHR23048:SF0">
    <property type="entry name" value="CALMODULIN LIKE 3"/>
    <property type="match status" value="1"/>
</dbReference>
<keyword evidence="2" id="KW-0106">Calcium</keyword>
<reference evidence="5 6" key="1">
    <citation type="submission" date="2022-05" db="EMBL/GenBank/DDBJ databases">
        <authorList>
            <consortium name="Genoscope - CEA"/>
            <person name="William W."/>
        </authorList>
    </citation>
    <scope>NUCLEOTIDE SEQUENCE [LARGE SCALE GENOMIC DNA]</scope>
</reference>
<protein>
    <recommendedName>
        <fullName evidence="4">EF-hand domain-containing protein</fullName>
    </recommendedName>
</protein>
<evidence type="ECO:0000313" key="6">
    <source>
        <dbReference type="Proteomes" id="UP001159427"/>
    </source>
</evidence>
<dbReference type="PROSITE" id="PS50222">
    <property type="entry name" value="EF_HAND_2"/>
    <property type="match status" value="4"/>
</dbReference>
<comment type="caution">
    <text evidence="5">The sequence shown here is derived from an EMBL/GenBank/DDBJ whole genome shotgun (WGS) entry which is preliminary data.</text>
</comment>
<feature type="domain" description="EF-hand" evidence="4">
    <location>
        <begin position="7"/>
        <end position="42"/>
    </location>
</feature>
<keyword evidence="6" id="KW-1185">Reference proteome</keyword>
<dbReference type="PANTHER" id="PTHR23048">
    <property type="entry name" value="MYOSIN LIGHT CHAIN 1, 3"/>
    <property type="match status" value="1"/>
</dbReference>
<evidence type="ECO:0000259" key="4">
    <source>
        <dbReference type="PROSITE" id="PS50222"/>
    </source>
</evidence>
<dbReference type="Pfam" id="PF13499">
    <property type="entry name" value="EF-hand_7"/>
    <property type="match status" value="2"/>
</dbReference>
<sequence>MERLSDEQIEEYRAAFYLFDRDSNGFITTKELGSIMRTLGFNPNEEDLQQMIFTVDYDGDGKLNFEEYINLMEQQKTPDEREEDIIQAFRVFDSDNKGYIESADLRELLENMDWKVREEDLKDLITRANLDRDRRVSFEEFAMLVDPEGLPPPQDDDNNNEGDDL</sequence>
<evidence type="ECO:0000256" key="1">
    <source>
        <dbReference type="ARBA" id="ARBA00022737"/>
    </source>
</evidence>
<evidence type="ECO:0000313" key="5">
    <source>
        <dbReference type="EMBL" id="CAH3028132.1"/>
    </source>
</evidence>
<feature type="domain" description="EF-hand" evidence="4">
    <location>
        <begin position="80"/>
        <end position="115"/>
    </location>
</feature>
<dbReference type="InterPro" id="IPR050230">
    <property type="entry name" value="CALM/Myosin/TropC-like"/>
</dbReference>
<dbReference type="InterPro" id="IPR002048">
    <property type="entry name" value="EF_hand_dom"/>
</dbReference>
<accession>A0ABN8MLD5</accession>
<feature type="domain" description="EF-hand" evidence="4">
    <location>
        <begin position="43"/>
        <end position="78"/>
    </location>
</feature>
<dbReference type="SMART" id="SM00054">
    <property type="entry name" value="EFh"/>
    <property type="match status" value="4"/>
</dbReference>
<dbReference type="InterPro" id="IPR018247">
    <property type="entry name" value="EF_Hand_1_Ca_BS"/>
</dbReference>
<organism evidence="5 6">
    <name type="scientific">Porites evermanni</name>
    <dbReference type="NCBI Taxonomy" id="104178"/>
    <lineage>
        <taxon>Eukaryota</taxon>
        <taxon>Metazoa</taxon>
        <taxon>Cnidaria</taxon>
        <taxon>Anthozoa</taxon>
        <taxon>Hexacorallia</taxon>
        <taxon>Scleractinia</taxon>
        <taxon>Fungiina</taxon>
        <taxon>Poritidae</taxon>
        <taxon>Porites</taxon>
    </lineage>
</organism>
<dbReference type="InterPro" id="IPR011992">
    <property type="entry name" value="EF-hand-dom_pair"/>
</dbReference>
<name>A0ABN8MLD5_9CNID</name>
<dbReference type="SUPFAM" id="SSF47473">
    <property type="entry name" value="EF-hand"/>
    <property type="match status" value="1"/>
</dbReference>